<evidence type="ECO:0000313" key="6">
    <source>
        <dbReference type="Proteomes" id="UP000270291"/>
    </source>
</evidence>
<reference evidence="5 6" key="1">
    <citation type="submission" date="2018-12" db="EMBL/GenBank/DDBJ databases">
        <authorList>
            <person name="Feng G."/>
            <person name="Zhu H."/>
        </authorList>
    </citation>
    <scope>NUCLEOTIDE SEQUENCE [LARGE SCALE GENOMIC DNA]</scope>
    <source>
        <strain evidence="5 6">LMG 26000</strain>
    </source>
</reference>
<feature type="transmembrane region" description="Helical" evidence="4">
    <location>
        <begin position="84"/>
        <end position="104"/>
    </location>
</feature>
<dbReference type="AlphaFoldDB" id="A0A3R9MDT4"/>
<protein>
    <submittedName>
        <fullName evidence="5">Uncharacterized protein</fullName>
    </submittedName>
</protein>
<keyword evidence="4" id="KW-1133">Transmembrane helix</keyword>
<evidence type="ECO:0000256" key="1">
    <source>
        <dbReference type="ARBA" id="ARBA00004429"/>
    </source>
</evidence>
<evidence type="ECO:0000313" key="5">
    <source>
        <dbReference type="EMBL" id="RSK43470.1"/>
    </source>
</evidence>
<organism evidence="5 6">
    <name type="scientific">Hymenobacter perfusus</name>
    <dbReference type="NCBI Taxonomy" id="1236770"/>
    <lineage>
        <taxon>Bacteria</taxon>
        <taxon>Pseudomonadati</taxon>
        <taxon>Bacteroidota</taxon>
        <taxon>Cytophagia</taxon>
        <taxon>Cytophagales</taxon>
        <taxon>Hymenobacteraceae</taxon>
        <taxon>Hymenobacter</taxon>
    </lineage>
</organism>
<dbReference type="Proteomes" id="UP000270291">
    <property type="component" value="Unassembled WGS sequence"/>
</dbReference>
<comment type="caution">
    <text evidence="5">The sequence shown here is derived from an EMBL/GenBank/DDBJ whole genome shotgun (WGS) entry which is preliminary data.</text>
</comment>
<keyword evidence="6" id="KW-1185">Reference proteome</keyword>
<comment type="similarity">
    <text evidence="2">Belongs to the ABC-2 integral membrane protein family.</text>
</comment>
<comment type="subcellular location">
    <subcellularLocation>
        <location evidence="1">Cell inner membrane</location>
        <topology evidence="1">Multi-pass membrane protein</topology>
    </subcellularLocation>
</comment>
<accession>A0A3R9MDT4</accession>
<gene>
    <name evidence="5" type="ORF">EI293_11285</name>
</gene>
<feature type="transmembrane region" description="Helical" evidence="4">
    <location>
        <begin position="125"/>
        <end position="152"/>
    </location>
</feature>
<evidence type="ECO:0000256" key="2">
    <source>
        <dbReference type="ARBA" id="ARBA00007783"/>
    </source>
</evidence>
<dbReference type="GO" id="GO:0015920">
    <property type="term" value="P:lipopolysaccharide transport"/>
    <property type="evidence" value="ECO:0007669"/>
    <property type="project" value="TreeGrafter"/>
</dbReference>
<keyword evidence="4" id="KW-0472">Membrane</keyword>
<dbReference type="PANTHER" id="PTHR30413:SF8">
    <property type="entry name" value="TRANSPORT PERMEASE PROTEIN"/>
    <property type="match status" value="1"/>
</dbReference>
<evidence type="ECO:0000256" key="4">
    <source>
        <dbReference type="SAM" id="Phobius"/>
    </source>
</evidence>
<sequence length="276" mass="30503">MREIIYNSSSPLADPRAFGQGVGDDVRAVLRVGRQLFVRNLRVQYRQSVLGYLWLLAPPLFLALTWTLLSKANLLQGKQPPVPLPLFVLTGIFLWQGFVEMLNSPLQQLTAVRATLAKVRVPHEAFVAAGMGVVVFNLLVRLLVLGSVMWWYNIDWHMTLLWVPLGLAGLLGLGLGLGWIIALLGLLYSDVANALGLIINMWFLVTPVVYVVPTRYASVLSLNPVTPLLTTTRNWLLTGQVEPTPSFWPVIGLAGAGVLLGWLAYRLAQPHLIARL</sequence>
<keyword evidence="4" id="KW-0812">Transmembrane</keyword>
<feature type="transmembrane region" description="Helical" evidence="4">
    <location>
        <begin position="246"/>
        <end position="265"/>
    </location>
</feature>
<evidence type="ECO:0000256" key="3">
    <source>
        <dbReference type="ARBA" id="ARBA00022448"/>
    </source>
</evidence>
<dbReference type="OrthoDB" id="9786910at2"/>
<feature type="transmembrane region" description="Helical" evidence="4">
    <location>
        <begin position="194"/>
        <end position="212"/>
    </location>
</feature>
<name>A0A3R9MDT4_9BACT</name>
<feature type="transmembrane region" description="Helical" evidence="4">
    <location>
        <begin position="164"/>
        <end position="187"/>
    </location>
</feature>
<dbReference type="PANTHER" id="PTHR30413">
    <property type="entry name" value="INNER MEMBRANE TRANSPORT PERMEASE"/>
    <property type="match status" value="1"/>
</dbReference>
<dbReference type="RefSeq" id="WP_125437657.1">
    <property type="nucleotide sequence ID" value="NZ_RWIU01000003.1"/>
</dbReference>
<dbReference type="EMBL" id="RWIU01000003">
    <property type="protein sequence ID" value="RSK43470.1"/>
    <property type="molecule type" value="Genomic_DNA"/>
</dbReference>
<feature type="transmembrane region" description="Helical" evidence="4">
    <location>
        <begin position="49"/>
        <end position="69"/>
    </location>
</feature>
<keyword evidence="3" id="KW-0813">Transport</keyword>
<proteinExistence type="inferred from homology"/>
<dbReference type="GO" id="GO:0005886">
    <property type="term" value="C:plasma membrane"/>
    <property type="evidence" value="ECO:0007669"/>
    <property type="project" value="UniProtKB-SubCell"/>
</dbReference>